<evidence type="ECO:0000256" key="2">
    <source>
        <dbReference type="ARBA" id="ARBA00022840"/>
    </source>
</evidence>
<sequence>DQVILDYILEKIHQQYGSAIEWDPIQRAILREAAEKAKVELSSTLATSIYIPGFLRIGRSFHDLNILLERSTFEQLSKSLVDRAITLLKKALDSANVKASNLGPLLLLGGTSRIPFIREAVRKELGLGRITGVDIETCVAKGAVIQAAILEGMLHEVLLLDCIPSSYGVGLKDDVFSPLIKKNSTVPASKSQKFTTTTDNETTIPITIYQGERPKASDNSFLGTVEVRDIPPAPAGVPQIQVTFDVDANMIVRVKTLDLGTGKEQTIAVKSPYGLNSTQVKVMQQRLKSWLSERQIPEIKSEIGSLISVIEKILAGSATALGWDEVLTLRDQCASLSETVMRKISYEELTTMLLNTRSIVDKAEQKIAQYERVVQDVNNLATKVESLAPLVRPEAEKHS</sequence>
<dbReference type="InterPro" id="IPR029047">
    <property type="entry name" value="HSP70_peptide-bd_sf"/>
</dbReference>
<protein>
    <recommendedName>
        <fullName evidence="5">Molecular chaperone DnaK</fullName>
    </recommendedName>
</protein>
<comment type="caution">
    <text evidence="4">The sequence shown here is derived from an EMBL/GenBank/DDBJ whole genome shotgun (WGS) entry which is preliminary data.</text>
</comment>
<feature type="coiled-coil region" evidence="3">
    <location>
        <begin position="353"/>
        <end position="380"/>
    </location>
</feature>
<accession>X1RAZ1</accession>
<dbReference type="InterPro" id="IPR018181">
    <property type="entry name" value="Heat_shock_70_CS"/>
</dbReference>
<dbReference type="GO" id="GO:0140662">
    <property type="term" value="F:ATP-dependent protein folding chaperone"/>
    <property type="evidence" value="ECO:0007669"/>
    <property type="project" value="InterPro"/>
</dbReference>
<organism evidence="4">
    <name type="scientific">marine sediment metagenome</name>
    <dbReference type="NCBI Taxonomy" id="412755"/>
    <lineage>
        <taxon>unclassified sequences</taxon>
        <taxon>metagenomes</taxon>
        <taxon>ecological metagenomes</taxon>
    </lineage>
</organism>
<evidence type="ECO:0000256" key="3">
    <source>
        <dbReference type="SAM" id="Coils"/>
    </source>
</evidence>
<dbReference type="EMBL" id="BARW01002804">
    <property type="protein sequence ID" value="GAI60315.1"/>
    <property type="molecule type" value="Genomic_DNA"/>
</dbReference>
<feature type="non-terminal residue" evidence="4">
    <location>
        <position position="399"/>
    </location>
</feature>
<proteinExistence type="predicted"/>
<keyword evidence="3" id="KW-0175">Coiled coil</keyword>
<reference evidence="4" key="1">
    <citation type="journal article" date="2014" name="Front. Microbiol.">
        <title>High frequency of phylogenetically diverse reductive dehalogenase-homologous genes in deep subseafloor sedimentary metagenomes.</title>
        <authorList>
            <person name="Kawai M."/>
            <person name="Futagami T."/>
            <person name="Toyoda A."/>
            <person name="Takaki Y."/>
            <person name="Nishi S."/>
            <person name="Hori S."/>
            <person name="Arai W."/>
            <person name="Tsubouchi T."/>
            <person name="Morono Y."/>
            <person name="Uchiyama I."/>
            <person name="Ito T."/>
            <person name="Fujiyama A."/>
            <person name="Inagaki F."/>
            <person name="Takami H."/>
        </authorList>
    </citation>
    <scope>NUCLEOTIDE SEQUENCE</scope>
    <source>
        <strain evidence="4">Expedition CK06-06</strain>
    </source>
</reference>
<dbReference type="PROSITE" id="PS01036">
    <property type="entry name" value="HSP70_3"/>
    <property type="match status" value="1"/>
</dbReference>
<dbReference type="PANTHER" id="PTHR19375">
    <property type="entry name" value="HEAT SHOCK PROTEIN 70KDA"/>
    <property type="match status" value="1"/>
</dbReference>
<dbReference type="Pfam" id="PF00012">
    <property type="entry name" value="HSP70"/>
    <property type="match status" value="1"/>
</dbReference>
<dbReference type="InterPro" id="IPR013126">
    <property type="entry name" value="Hsp_70_fam"/>
</dbReference>
<dbReference type="InterPro" id="IPR043129">
    <property type="entry name" value="ATPase_NBD"/>
</dbReference>
<dbReference type="SUPFAM" id="SSF53067">
    <property type="entry name" value="Actin-like ATPase domain"/>
    <property type="match status" value="1"/>
</dbReference>
<dbReference type="Gene3D" id="3.90.640.10">
    <property type="entry name" value="Actin, Chain A, domain 4"/>
    <property type="match status" value="1"/>
</dbReference>
<evidence type="ECO:0000313" key="4">
    <source>
        <dbReference type="EMBL" id="GAI60315.1"/>
    </source>
</evidence>
<feature type="non-terminal residue" evidence="4">
    <location>
        <position position="1"/>
    </location>
</feature>
<dbReference type="AlphaFoldDB" id="X1RAZ1"/>
<dbReference type="Gene3D" id="2.60.34.10">
    <property type="entry name" value="Substrate Binding Domain Of DNAk, Chain A, domain 1"/>
    <property type="match status" value="1"/>
</dbReference>
<evidence type="ECO:0000256" key="1">
    <source>
        <dbReference type="ARBA" id="ARBA00022741"/>
    </source>
</evidence>
<name>X1RAZ1_9ZZZZ</name>
<dbReference type="PRINTS" id="PR00301">
    <property type="entry name" value="HEATSHOCK70"/>
</dbReference>
<dbReference type="FunFam" id="3.90.640.10:FF:000003">
    <property type="entry name" value="Molecular chaperone DnaK"/>
    <property type="match status" value="1"/>
</dbReference>
<keyword evidence="1" id="KW-0547">Nucleotide-binding</keyword>
<evidence type="ECO:0008006" key="5">
    <source>
        <dbReference type="Google" id="ProtNLM"/>
    </source>
</evidence>
<dbReference type="SUPFAM" id="SSF100920">
    <property type="entry name" value="Heat shock protein 70kD (HSP70), peptide-binding domain"/>
    <property type="match status" value="1"/>
</dbReference>
<gene>
    <name evidence="4" type="ORF">S12H4_07560</name>
</gene>
<keyword evidence="2" id="KW-0067">ATP-binding</keyword>
<dbReference type="Gene3D" id="3.30.420.40">
    <property type="match status" value="2"/>
</dbReference>
<dbReference type="GO" id="GO:0005524">
    <property type="term" value="F:ATP binding"/>
    <property type="evidence" value="ECO:0007669"/>
    <property type="project" value="UniProtKB-KW"/>
</dbReference>